<proteinExistence type="predicted"/>
<name>A0ACC2T359_9FUNG</name>
<evidence type="ECO:0000313" key="2">
    <source>
        <dbReference type="Proteomes" id="UP001165960"/>
    </source>
</evidence>
<dbReference type="EMBL" id="QTSX02003665">
    <property type="protein sequence ID" value="KAJ9069028.1"/>
    <property type="molecule type" value="Genomic_DNA"/>
</dbReference>
<dbReference type="Proteomes" id="UP001165960">
    <property type="component" value="Unassembled WGS sequence"/>
</dbReference>
<accession>A0ACC2T359</accession>
<comment type="caution">
    <text evidence="1">The sequence shown here is derived from an EMBL/GenBank/DDBJ whole genome shotgun (WGS) entry which is preliminary data.</text>
</comment>
<evidence type="ECO:0000313" key="1">
    <source>
        <dbReference type="EMBL" id="KAJ9069028.1"/>
    </source>
</evidence>
<sequence>MPASLPDLPTDHTGKLFRIVYITLTGVIDTIISVSGPWSWVRKSVSYLFKLVPLLWWALPAKTPAQVTPENEGWPPETGFLTHAQFYQPLCTSEISSLGTVLSSGRQGPKFLAASAGLYP</sequence>
<keyword evidence="2" id="KW-1185">Reference proteome</keyword>
<gene>
    <name evidence="1" type="ORF">DSO57_1022649</name>
</gene>
<protein>
    <submittedName>
        <fullName evidence="1">Uncharacterized protein</fullName>
    </submittedName>
</protein>
<organism evidence="1 2">
    <name type="scientific">Entomophthora muscae</name>
    <dbReference type="NCBI Taxonomy" id="34485"/>
    <lineage>
        <taxon>Eukaryota</taxon>
        <taxon>Fungi</taxon>
        <taxon>Fungi incertae sedis</taxon>
        <taxon>Zoopagomycota</taxon>
        <taxon>Entomophthoromycotina</taxon>
        <taxon>Entomophthoromycetes</taxon>
        <taxon>Entomophthorales</taxon>
        <taxon>Entomophthoraceae</taxon>
        <taxon>Entomophthora</taxon>
    </lineage>
</organism>
<reference evidence="1" key="1">
    <citation type="submission" date="2022-04" db="EMBL/GenBank/DDBJ databases">
        <title>Genome of the entomopathogenic fungus Entomophthora muscae.</title>
        <authorList>
            <person name="Elya C."/>
            <person name="Lovett B.R."/>
            <person name="Lee E."/>
            <person name="Macias A.M."/>
            <person name="Hajek A.E."/>
            <person name="De Bivort B.L."/>
            <person name="Kasson M.T."/>
            <person name="De Fine Licht H.H."/>
            <person name="Stajich J.E."/>
        </authorList>
    </citation>
    <scope>NUCLEOTIDE SEQUENCE</scope>
    <source>
        <strain evidence="1">Berkeley</strain>
    </source>
</reference>